<dbReference type="PRINTS" id="PR00367">
    <property type="entry name" value="ETHRSPELEMNT"/>
</dbReference>
<proteinExistence type="predicted"/>
<dbReference type="SMART" id="SM00380">
    <property type="entry name" value="AP2"/>
    <property type="match status" value="1"/>
</dbReference>
<dbReference type="InterPro" id="IPR036955">
    <property type="entry name" value="AP2/ERF_dom_sf"/>
</dbReference>
<dbReference type="EnsemblPlants" id="Kaladp0066s0035.1.v1.1">
    <property type="protein sequence ID" value="Kaladp0066s0035.1.v1.1"/>
    <property type="gene ID" value="Kaladp0066s0035.v1.1"/>
</dbReference>
<reference evidence="8" key="1">
    <citation type="submission" date="2021-01" db="UniProtKB">
        <authorList>
            <consortium name="EnsemblPlants"/>
        </authorList>
    </citation>
    <scope>IDENTIFICATION</scope>
</reference>
<keyword evidence="2" id="KW-0805">Transcription regulation</keyword>
<evidence type="ECO:0000256" key="4">
    <source>
        <dbReference type="ARBA" id="ARBA00023163"/>
    </source>
</evidence>
<dbReference type="PROSITE" id="PS51032">
    <property type="entry name" value="AP2_ERF"/>
    <property type="match status" value="1"/>
</dbReference>
<evidence type="ECO:0000259" key="7">
    <source>
        <dbReference type="PROSITE" id="PS51032"/>
    </source>
</evidence>
<evidence type="ECO:0000256" key="3">
    <source>
        <dbReference type="ARBA" id="ARBA00023125"/>
    </source>
</evidence>
<dbReference type="AlphaFoldDB" id="A0A7N0UHN6"/>
<dbReference type="SUPFAM" id="SSF54171">
    <property type="entry name" value="DNA-binding domain"/>
    <property type="match status" value="1"/>
</dbReference>
<evidence type="ECO:0000256" key="1">
    <source>
        <dbReference type="ARBA" id="ARBA00004123"/>
    </source>
</evidence>
<sequence>MTPSSSPLLSSCSLNPKLTKMCGGAVISSFIGGNRDRNLTTRDFWHQLDPSSDLFGFNSTTKSKTPITAADQNPKEKKSGNETNGAAGGKPQRVRKTAYRGIRRRPWGKWAAEIRDPRKGVRVWLGTFPTPEEAARAYDQAAIRIRGDKAKLNFPEKRRRVEPDELTHPSYERVGPGLAGADDGSLICGQNQRSVAGSGLEDTISDLESLLGLDDGSGSGYLNGLGDPVDLGWMDGDWSI</sequence>
<dbReference type="GO" id="GO:0009873">
    <property type="term" value="P:ethylene-activated signaling pathway"/>
    <property type="evidence" value="ECO:0007669"/>
    <property type="project" value="InterPro"/>
</dbReference>
<dbReference type="Gramene" id="Kaladp0066s0035.1.v1.1">
    <property type="protein sequence ID" value="Kaladp0066s0035.1.v1.1"/>
    <property type="gene ID" value="Kaladp0066s0035.v1.1"/>
</dbReference>
<dbReference type="FunFam" id="3.30.730.10:FF:000001">
    <property type="entry name" value="Ethylene-responsive transcription factor 2"/>
    <property type="match status" value="1"/>
</dbReference>
<dbReference type="InterPro" id="IPR001471">
    <property type="entry name" value="AP2/ERF_dom"/>
</dbReference>
<keyword evidence="9" id="KW-1185">Reference proteome</keyword>
<dbReference type="PANTHER" id="PTHR31190:SF471">
    <property type="entry name" value="AP2_ERF DOMAIN-CONTAINING PROTEIN"/>
    <property type="match status" value="1"/>
</dbReference>
<accession>A0A7N0UHN6</accession>
<dbReference type="GO" id="GO:0003677">
    <property type="term" value="F:DNA binding"/>
    <property type="evidence" value="ECO:0007669"/>
    <property type="project" value="UniProtKB-KW"/>
</dbReference>
<evidence type="ECO:0000313" key="8">
    <source>
        <dbReference type="EnsemblPlants" id="Kaladp0066s0035.1.v1.1"/>
    </source>
</evidence>
<evidence type="ECO:0000313" key="9">
    <source>
        <dbReference type="Proteomes" id="UP000594263"/>
    </source>
</evidence>
<dbReference type="Pfam" id="PF00847">
    <property type="entry name" value="AP2"/>
    <property type="match status" value="1"/>
</dbReference>
<dbReference type="CDD" id="cd00018">
    <property type="entry name" value="AP2"/>
    <property type="match status" value="1"/>
</dbReference>
<feature type="domain" description="AP2/ERF" evidence="7">
    <location>
        <begin position="98"/>
        <end position="155"/>
    </location>
</feature>
<evidence type="ECO:0000256" key="2">
    <source>
        <dbReference type="ARBA" id="ARBA00023015"/>
    </source>
</evidence>
<keyword evidence="5" id="KW-0539">Nucleus</keyword>
<keyword evidence="4" id="KW-0804">Transcription</keyword>
<keyword evidence="3" id="KW-0238">DNA-binding</keyword>
<feature type="compositionally biased region" description="Polar residues" evidence="6">
    <location>
        <begin position="57"/>
        <end position="66"/>
    </location>
</feature>
<dbReference type="Gene3D" id="3.30.730.10">
    <property type="entry name" value="AP2/ERF domain"/>
    <property type="match status" value="1"/>
</dbReference>
<comment type="subcellular location">
    <subcellularLocation>
        <location evidence="1">Nucleus</location>
    </subcellularLocation>
</comment>
<dbReference type="GO" id="GO:0003700">
    <property type="term" value="F:DNA-binding transcription factor activity"/>
    <property type="evidence" value="ECO:0007669"/>
    <property type="project" value="InterPro"/>
</dbReference>
<dbReference type="Proteomes" id="UP000594263">
    <property type="component" value="Unplaced"/>
</dbReference>
<dbReference type="InterPro" id="IPR044808">
    <property type="entry name" value="ERF_plant"/>
</dbReference>
<organism evidence="8 9">
    <name type="scientific">Kalanchoe fedtschenkoi</name>
    <name type="common">Lavender scallops</name>
    <name type="synonym">South American air plant</name>
    <dbReference type="NCBI Taxonomy" id="63787"/>
    <lineage>
        <taxon>Eukaryota</taxon>
        <taxon>Viridiplantae</taxon>
        <taxon>Streptophyta</taxon>
        <taxon>Embryophyta</taxon>
        <taxon>Tracheophyta</taxon>
        <taxon>Spermatophyta</taxon>
        <taxon>Magnoliopsida</taxon>
        <taxon>eudicotyledons</taxon>
        <taxon>Gunneridae</taxon>
        <taxon>Pentapetalae</taxon>
        <taxon>Saxifragales</taxon>
        <taxon>Crassulaceae</taxon>
        <taxon>Kalanchoe</taxon>
    </lineage>
</organism>
<feature type="region of interest" description="Disordered" evidence="6">
    <location>
        <begin position="55"/>
        <end position="94"/>
    </location>
</feature>
<evidence type="ECO:0000256" key="5">
    <source>
        <dbReference type="ARBA" id="ARBA00023242"/>
    </source>
</evidence>
<dbReference type="GO" id="GO:0005634">
    <property type="term" value="C:nucleus"/>
    <property type="evidence" value="ECO:0007669"/>
    <property type="project" value="UniProtKB-SubCell"/>
</dbReference>
<name>A0A7N0UHN6_KALFE</name>
<dbReference type="PANTHER" id="PTHR31190">
    <property type="entry name" value="DNA-BINDING DOMAIN"/>
    <property type="match status" value="1"/>
</dbReference>
<protein>
    <recommendedName>
        <fullName evidence="7">AP2/ERF domain-containing protein</fullName>
    </recommendedName>
</protein>
<dbReference type="InterPro" id="IPR016177">
    <property type="entry name" value="DNA-bd_dom_sf"/>
</dbReference>
<evidence type="ECO:0000256" key="6">
    <source>
        <dbReference type="SAM" id="MobiDB-lite"/>
    </source>
</evidence>